<dbReference type="PANTHER" id="PTHR47955">
    <property type="entry name" value="CYTOCHROME P450 FAMILY 71 PROTEIN"/>
    <property type="match status" value="1"/>
</dbReference>
<sequence length="1054" mass="117021">MEEPTSCYGYYHYLALAVAVLVLVRVTRTRGGGSDGVRLPPGPWRLPVIGSLHHLAGKPLVHRALADLARRMDAPLMYLRLGEVPVVVATSPGAAREVMRTHDVAFATRPVSPTVRIMTADGEGLVFAPYGALWRQLRRIAILELLSARRVQSFRRVREEEAARLAAAVAAAAPHGEAAVNVSERIAVLIADSAVRAMIGDRFKKRDEFLEALAEGLKLVSGFSLADLFPSSWLASFVTGAARRAQENHRKNFELMDRAIEQHQERRAAAAAASGDVVEDDDLVDVLLRIQKGGGLDVPLTMGIIKAVILDLFSAGSETSATTIQWAMSELMRNPRVMKRAQAELRDNLQGKPKVTEEDLADLNYLKLIIKETLRLHLPAPLLLPRESRESCKIFGYDVPKGTTVFVNAWAIGRDPKYWDDPEEFKPERFEDSKIDFKGLDFEFLPFGSGRRMCPGIMFAQPNIELALATLLYHFDWSLPAGVKPSELDMTEEMGITVRRKNDLYLHAVVLIEHLACTAMAPMAQDVAEYLSIFLALVVAPLLLLRVARRARGNGAGRPRLPPGPWRLPVIGSLHHLMGKPQVHRAMADLARRHGAPLMYLRLGEVPFVVASSPDAAREVLRAQDANFASRPWSPTLRVMMADGKGLTFARHGAHWRLRKICVLELLGPRRVRSFRRVREEEVARLLAAVAAAAAAGADAVVNVSERAAVLVTDTTVRAMIGDRFEMRDEYLEGVAEVGKLLLGLSLGDLFPSSRLASLVSGTARRAAASHRKMFELMDCAIRHHQERKAAMDADEDILDVLLRMQKEGGHDAPLTMGDVKDTILDLFAAGTETSTATLQWAMSEVVRNPRIMQKAQAELRNKLQGKPSVTEDDLVGLTYLKLVIKETLRLHPAAPMLVPRECGESCKVLGYDVPRGTNVLINAWAIGRDPNYWDDTETFKPDRCENNKYDFRGTDFEYIPFGSRRKICPCPAFTHAILELALAALLYHFDWELPCGVAQGRWIWPRRRASSFARRTTSTCVRSSVCRRELPRAAMVAPSHAPHLLPSLNYVKM</sequence>
<evidence type="ECO:0000256" key="7">
    <source>
        <dbReference type="SAM" id="Phobius"/>
    </source>
</evidence>
<dbReference type="AlphaFoldDB" id="A0A0E0G2N6"/>
<keyword evidence="3 6" id="KW-0479">Metal-binding</keyword>
<evidence type="ECO:0000256" key="4">
    <source>
        <dbReference type="ARBA" id="ARBA00022989"/>
    </source>
</evidence>
<dbReference type="PROSITE" id="PS00086">
    <property type="entry name" value="CYTOCHROME_P450"/>
    <property type="match status" value="1"/>
</dbReference>
<dbReference type="PRINTS" id="PR00385">
    <property type="entry name" value="P450"/>
</dbReference>
<evidence type="ECO:0000313" key="9">
    <source>
        <dbReference type="Proteomes" id="UP000006591"/>
    </source>
</evidence>
<dbReference type="PANTHER" id="PTHR47955:SF21">
    <property type="entry name" value="OS06G0642300 PROTEIN"/>
    <property type="match status" value="1"/>
</dbReference>
<accession>A0A0E0G2N6</accession>
<dbReference type="Gene3D" id="1.10.630.10">
    <property type="entry name" value="Cytochrome P450"/>
    <property type="match status" value="2"/>
</dbReference>
<reference evidence="8" key="1">
    <citation type="submission" date="2015-04" db="UniProtKB">
        <authorList>
            <consortium name="EnsemblPlants"/>
        </authorList>
    </citation>
    <scope>IDENTIFICATION</scope>
    <source>
        <strain evidence="8">SL10</strain>
    </source>
</reference>
<keyword evidence="2 7" id="KW-0812">Transmembrane</keyword>
<dbReference type="Pfam" id="PF00067">
    <property type="entry name" value="p450"/>
    <property type="match status" value="2"/>
</dbReference>
<proteinExistence type="inferred from homology"/>
<protein>
    <recommendedName>
        <fullName evidence="10">Cytochrome P450</fullName>
    </recommendedName>
</protein>
<keyword evidence="9" id="KW-1185">Reference proteome</keyword>
<evidence type="ECO:0000256" key="1">
    <source>
        <dbReference type="ARBA" id="ARBA00010617"/>
    </source>
</evidence>
<feature type="binding site" description="axial binding residue" evidence="6">
    <location>
        <position position="454"/>
    </location>
    <ligand>
        <name>heme</name>
        <dbReference type="ChEBI" id="CHEBI:30413"/>
    </ligand>
    <ligandPart>
        <name>Fe</name>
        <dbReference type="ChEBI" id="CHEBI:18248"/>
    </ligandPart>
</feature>
<name>A0A0E0G2N6_ORYNI</name>
<evidence type="ECO:0000313" key="8">
    <source>
        <dbReference type="EnsemblPlants" id="ONIVA02G07430.1"/>
    </source>
</evidence>
<keyword evidence="6" id="KW-0349">Heme</keyword>
<dbReference type="Proteomes" id="UP000006591">
    <property type="component" value="Chromosome 2"/>
</dbReference>
<comment type="cofactor">
    <cofactor evidence="6">
        <name>heme</name>
        <dbReference type="ChEBI" id="CHEBI:30413"/>
    </cofactor>
</comment>
<keyword evidence="7" id="KW-0472">Membrane</keyword>
<evidence type="ECO:0000256" key="3">
    <source>
        <dbReference type="ARBA" id="ARBA00022723"/>
    </source>
</evidence>
<evidence type="ECO:0000256" key="6">
    <source>
        <dbReference type="PIRSR" id="PIRSR602401-1"/>
    </source>
</evidence>
<dbReference type="eggNOG" id="KOG0156">
    <property type="taxonomic scope" value="Eukaryota"/>
</dbReference>
<dbReference type="FunFam" id="1.10.630.10:FF:000064">
    <property type="entry name" value="Cytochrome P450 monooxygenase"/>
    <property type="match status" value="2"/>
</dbReference>
<dbReference type="InterPro" id="IPR001128">
    <property type="entry name" value="Cyt_P450"/>
</dbReference>
<dbReference type="SUPFAM" id="SSF48264">
    <property type="entry name" value="Cytochrome P450"/>
    <property type="match status" value="2"/>
</dbReference>
<reference evidence="8" key="2">
    <citation type="submission" date="2018-04" db="EMBL/GenBank/DDBJ databases">
        <title>OnivRS2 (Oryza nivara Reference Sequence Version 2).</title>
        <authorList>
            <person name="Zhang J."/>
            <person name="Kudrna D."/>
            <person name="Lee S."/>
            <person name="Talag J."/>
            <person name="Rajasekar S."/>
            <person name="Welchert J."/>
            <person name="Hsing Y.-I."/>
            <person name="Wing R.A."/>
        </authorList>
    </citation>
    <scope>NUCLEOTIDE SEQUENCE [LARGE SCALE GENOMIC DNA]</scope>
    <source>
        <strain evidence="8">SL10</strain>
    </source>
</reference>
<dbReference type="PRINTS" id="PR00463">
    <property type="entry name" value="EP450I"/>
</dbReference>
<organism evidence="8">
    <name type="scientific">Oryza nivara</name>
    <name type="common">Indian wild rice</name>
    <name type="synonym">Oryza sativa f. spontanea</name>
    <dbReference type="NCBI Taxonomy" id="4536"/>
    <lineage>
        <taxon>Eukaryota</taxon>
        <taxon>Viridiplantae</taxon>
        <taxon>Streptophyta</taxon>
        <taxon>Embryophyta</taxon>
        <taxon>Tracheophyta</taxon>
        <taxon>Spermatophyta</taxon>
        <taxon>Magnoliopsida</taxon>
        <taxon>Liliopsida</taxon>
        <taxon>Poales</taxon>
        <taxon>Poaceae</taxon>
        <taxon>BOP clade</taxon>
        <taxon>Oryzoideae</taxon>
        <taxon>Oryzeae</taxon>
        <taxon>Oryzinae</taxon>
        <taxon>Oryza</taxon>
    </lineage>
</organism>
<dbReference type="GO" id="GO:0020037">
    <property type="term" value="F:heme binding"/>
    <property type="evidence" value="ECO:0007669"/>
    <property type="project" value="InterPro"/>
</dbReference>
<keyword evidence="5 6" id="KW-0408">Iron</keyword>
<comment type="similarity">
    <text evidence="1">Belongs to the cytochrome P450 family.</text>
</comment>
<dbReference type="GO" id="GO:0016705">
    <property type="term" value="F:oxidoreductase activity, acting on paired donors, with incorporation or reduction of molecular oxygen"/>
    <property type="evidence" value="ECO:0007669"/>
    <property type="project" value="InterPro"/>
</dbReference>
<dbReference type="EnsemblPlants" id="ONIVA02G07430.1">
    <property type="protein sequence ID" value="ONIVA02G07430.1"/>
    <property type="gene ID" value="ONIVA02G07430"/>
</dbReference>
<dbReference type="GO" id="GO:0004497">
    <property type="term" value="F:monooxygenase activity"/>
    <property type="evidence" value="ECO:0007669"/>
    <property type="project" value="InterPro"/>
</dbReference>
<dbReference type="InterPro" id="IPR017972">
    <property type="entry name" value="Cyt_P450_CS"/>
</dbReference>
<dbReference type="STRING" id="4536.A0A0E0G2N6"/>
<dbReference type="InterPro" id="IPR036396">
    <property type="entry name" value="Cyt_P450_sf"/>
</dbReference>
<dbReference type="OMA" id="REQENYF"/>
<dbReference type="CDD" id="cd11072">
    <property type="entry name" value="CYP71-like"/>
    <property type="match status" value="1"/>
</dbReference>
<feature type="transmembrane region" description="Helical" evidence="7">
    <location>
        <begin position="12"/>
        <end position="28"/>
    </location>
</feature>
<evidence type="ECO:0008006" key="10">
    <source>
        <dbReference type="Google" id="ProtNLM"/>
    </source>
</evidence>
<keyword evidence="4 7" id="KW-1133">Transmembrane helix</keyword>
<dbReference type="HOGENOM" id="CLU_001570_0_4_1"/>
<evidence type="ECO:0000256" key="5">
    <source>
        <dbReference type="ARBA" id="ARBA00023004"/>
    </source>
</evidence>
<evidence type="ECO:0000256" key="2">
    <source>
        <dbReference type="ARBA" id="ARBA00022692"/>
    </source>
</evidence>
<dbReference type="Gramene" id="ONIVA02G07430.1">
    <property type="protein sequence ID" value="ONIVA02G07430.1"/>
    <property type="gene ID" value="ONIVA02G07430"/>
</dbReference>
<dbReference type="InterPro" id="IPR002401">
    <property type="entry name" value="Cyt_P450_E_grp-I"/>
</dbReference>
<dbReference type="GO" id="GO:0005506">
    <property type="term" value="F:iron ion binding"/>
    <property type="evidence" value="ECO:0007669"/>
    <property type="project" value="InterPro"/>
</dbReference>